<dbReference type="InterPro" id="IPR007110">
    <property type="entry name" value="Ig-like_dom"/>
</dbReference>
<evidence type="ECO:0000256" key="3">
    <source>
        <dbReference type="ARBA" id="ARBA00023319"/>
    </source>
</evidence>
<protein>
    <submittedName>
        <fullName evidence="7">Ig-like domain-containing protein</fullName>
    </submittedName>
</protein>
<keyword evidence="6" id="KW-1185">Reference proteome</keyword>
<keyword evidence="3" id="KW-0393">Immunoglobulin domain</keyword>
<dbReference type="OrthoDB" id="5985519at2759"/>
<evidence type="ECO:0000256" key="2">
    <source>
        <dbReference type="ARBA" id="ARBA00023157"/>
    </source>
</evidence>
<dbReference type="InterPro" id="IPR013098">
    <property type="entry name" value="Ig_I-set"/>
</dbReference>
<evidence type="ECO:0000256" key="1">
    <source>
        <dbReference type="ARBA" id="ARBA00022729"/>
    </source>
</evidence>
<proteinExistence type="predicted"/>
<dbReference type="InterPro" id="IPR036179">
    <property type="entry name" value="Ig-like_dom_sf"/>
</dbReference>
<evidence type="ECO:0000313" key="5">
    <source>
        <dbReference type="EMBL" id="VDK52867.1"/>
    </source>
</evidence>
<dbReference type="InterPro" id="IPR013783">
    <property type="entry name" value="Ig-like_fold"/>
</dbReference>
<dbReference type="Proteomes" id="UP000267096">
    <property type="component" value="Unassembled WGS sequence"/>
</dbReference>
<dbReference type="Pfam" id="PF07679">
    <property type="entry name" value="I-set"/>
    <property type="match status" value="1"/>
</dbReference>
<evidence type="ECO:0000259" key="4">
    <source>
        <dbReference type="PROSITE" id="PS50835"/>
    </source>
</evidence>
<sequence length="190" mass="20914">MPNFRAGMKSAQQALLGLWAILLCLLCNFPLFRSVLYIKAEIIWRLNDRAIVSDESVVLLNNNQTLWVNRASDKFGGRYTCHARNKVGYATRDFLVQLTAPPVLDSGSQHLDINVGDFTVLTCEIVSGTGTLSVKWLVDGKAVRNGPVSPTVTVRKEENECISVSVLFTDVCLTGQLVTFELSIFCGGTE</sequence>
<dbReference type="PANTHER" id="PTHR45080:SF8">
    <property type="entry name" value="IG-LIKE DOMAIN-CONTAINING PROTEIN"/>
    <property type="match status" value="1"/>
</dbReference>
<dbReference type="GO" id="GO:0007156">
    <property type="term" value="P:homophilic cell adhesion via plasma membrane adhesion molecules"/>
    <property type="evidence" value="ECO:0007669"/>
    <property type="project" value="TreeGrafter"/>
</dbReference>
<feature type="domain" description="Ig-like" evidence="4">
    <location>
        <begin position="101"/>
        <end position="190"/>
    </location>
</feature>
<keyword evidence="1" id="KW-0732">Signal</keyword>
<dbReference type="PANTHER" id="PTHR45080">
    <property type="entry name" value="CONTACTIN 5"/>
    <property type="match status" value="1"/>
</dbReference>
<evidence type="ECO:0000313" key="7">
    <source>
        <dbReference type="WBParaSite" id="ASIM_0001518801-mRNA-1"/>
    </source>
</evidence>
<dbReference type="GO" id="GO:0005886">
    <property type="term" value="C:plasma membrane"/>
    <property type="evidence" value="ECO:0007669"/>
    <property type="project" value="TreeGrafter"/>
</dbReference>
<dbReference type="InterPro" id="IPR050958">
    <property type="entry name" value="Cell_Adh-Cytoskel_Orgn"/>
</dbReference>
<name>A0A0M3K2N3_ANISI</name>
<dbReference type="PROSITE" id="PS50835">
    <property type="entry name" value="IG_LIKE"/>
    <property type="match status" value="2"/>
</dbReference>
<accession>A0A0M3K2N3</accession>
<dbReference type="WBParaSite" id="ASIM_0001518801-mRNA-1">
    <property type="protein sequence ID" value="ASIM_0001518801-mRNA-1"/>
    <property type="gene ID" value="ASIM_0001518801"/>
</dbReference>
<evidence type="ECO:0000313" key="6">
    <source>
        <dbReference type="Proteomes" id="UP000267096"/>
    </source>
</evidence>
<reference evidence="7" key="1">
    <citation type="submission" date="2017-02" db="UniProtKB">
        <authorList>
            <consortium name="WormBaseParasite"/>
        </authorList>
    </citation>
    <scope>IDENTIFICATION</scope>
</reference>
<dbReference type="CDD" id="cd00096">
    <property type="entry name" value="Ig"/>
    <property type="match status" value="1"/>
</dbReference>
<gene>
    <name evidence="5" type="ORF">ASIM_LOCUS14598</name>
</gene>
<organism evidence="7">
    <name type="scientific">Anisakis simplex</name>
    <name type="common">Herring worm</name>
    <dbReference type="NCBI Taxonomy" id="6269"/>
    <lineage>
        <taxon>Eukaryota</taxon>
        <taxon>Metazoa</taxon>
        <taxon>Ecdysozoa</taxon>
        <taxon>Nematoda</taxon>
        <taxon>Chromadorea</taxon>
        <taxon>Rhabditida</taxon>
        <taxon>Spirurina</taxon>
        <taxon>Ascaridomorpha</taxon>
        <taxon>Ascaridoidea</taxon>
        <taxon>Anisakidae</taxon>
        <taxon>Anisakis</taxon>
        <taxon>Anisakis simplex complex</taxon>
    </lineage>
</organism>
<dbReference type="AlphaFoldDB" id="A0A0M3K2N3"/>
<dbReference type="SUPFAM" id="SSF48726">
    <property type="entry name" value="Immunoglobulin"/>
    <property type="match status" value="2"/>
</dbReference>
<keyword evidence="2" id="KW-1015">Disulfide bond</keyword>
<feature type="domain" description="Ig-like" evidence="4">
    <location>
        <begin position="2"/>
        <end position="99"/>
    </location>
</feature>
<dbReference type="Gene3D" id="2.60.40.10">
    <property type="entry name" value="Immunoglobulins"/>
    <property type="match status" value="1"/>
</dbReference>
<reference evidence="5 6" key="2">
    <citation type="submission" date="2018-11" db="EMBL/GenBank/DDBJ databases">
        <authorList>
            <consortium name="Pathogen Informatics"/>
        </authorList>
    </citation>
    <scope>NUCLEOTIDE SEQUENCE [LARGE SCALE GENOMIC DNA]</scope>
</reference>
<dbReference type="EMBL" id="UYRR01031831">
    <property type="protein sequence ID" value="VDK52867.1"/>
    <property type="molecule type" value="Genomic_DNA"/>
</dbReference>